<dbReference type="GO" id="GO:0016787">
    <property type="term" value="F:hydrolase activity"/>
    <property type="evidence" value="ECO:0007669"/>
    <property type="project" value="UniProtKB-KW"/>
</dbReference>
<dbReference type="PANTHER" id="PTHR43265">
    <property type="entry name" value="ESTERASE ESTD"/>
    <property type="match status" value="1"/>
</dbReference>
<evidence type="ECO:0000259" key="2">
    <source>
        <dbReference type="Pfam" id="PF12146"/>
    </source>
</evidence>
<dbReference type="Gene3D" id="3.40.50.1820">
    <property type="entry name" value="alpha/beta hydrolase"/>
    <property type="match status" value="1"/>
</dbReference>
<comment type="caution">
    <text evidence="3">The sequence shown here is derived from an EMBL/GenBank/DDBJ whole genome shotgun (WGS) entry which is preliminary data.</text>
</comment>
<sequence>MLKIKQLVILSIFSIAAVGHSQELWQGQYNSKRILLEKVTISEGLDSLYLSSPEHMYKKLPLQQEKKGDSLFLVNENYNISLKIETILGDLSQDSLRANYIDYTGIHQVKLISTDSLQSLTFPQHPKGILPYINKEVTFYSEKTNVTYSGTLVLPKHKKHYPLVFLLNGSGQQERNYTYAGHQFFTVLADALAREGIASFRMDDRGIGETTGDFEHSTIEDFVQDLEAAKSFIKSQDKIDHSFLGIIGHSEGGVVASIAASRNKDFEFMLSLSGVGVNGLQILDLQNSAILKSMNIEDSLVEHHMELYNFLFKTVYNLQEEDSLKLQLEQAVNNWMQDKDEDLLKSMGLANGREKNLIYRFHKEAKKDAYQYMIRYNPKDYLPKIEIPVMVLNGAEDIQVPAEENVAGFQKYLSKSTNFASKIYPNLNHMYQHCHTCIASEQSELEEVFAPEVLADITKWIHKVYQTK</sequence>
<dbReference type="EC" id="3.4.-.-" evidence="3"/>
<dbReference type="Pfam" id="PF12146">
    <property type="entry name" value="Hydrolase_4"/>
    <property type="match status" value="1"/>
</dbReference>
<feature type="domain" description="Serine aminopeptidase S33" evidence="2">
    <location>
        <begin position="185"/>
        <end position="267"/>
    </location>
</feature>
<dbReference type="InterPro" id="IPR029058">
    <property type="entry name" value="AB_hydrolase_fold"/>
</dbReference>
<organism evidence="3 4">
    <name type="scientific">Zunongwangia endophytica</name>
    <dbReference type="NCBI Taxonomy" id="1808945"/>
    <lineage>
        <taxon>Bacteria</taxon>
        <taxon>Pseudomonadati</taxon>
        <taxon>Bacteroidota</taxon>
        <taxon>Flavobacteriia</taxon>
        <taxon>Flavobacteriales</taxon>
        <taxon>Flavobacteriaceae</taxon>
        <taxon>Zunongwangia</taxon>
    </lineage>
</organism>
<keyword evidence="4" id="KW-1185">Reference proteome</keyword>
<keyword evidence="1 3" id="KW-0378">Hydrolase</keyword>
<accession>A0ABV8HEJ9</accession>
<evidence type="ECO:0000313" key="4">
    <source>
        <dbReference type="Proteomes" id="UP001595793"/>
    </source>
</evidence>
<evidence type="ECO:0000256" key="1">
    <source>
        <dbReference type="ARBA" id="ARBA00022801"/>
    </source>
</evidence>
<dbReference type="SUPFAM" id="SSF53474">
    <property type="entry name" value="alpha/beta-Hydrolases"/>
    <property type="match status" value="1"/>
</dbReference>
<dbReference type="Proteomes" id="UP001595793">
    <property type="component" value="Unassembled WGS sequence"/>
</dbReference>
<dbReference type="PANTHER" id="PTHR43265:SF1">
    <property type="entry name" value="ESTERASE ESTD"/>
    <property type="match status" value="1"/>
</dbReference>
<proteinExistence type="predicted"/>
<dbReference type="InterPro" id="IPR022742">
    <property type="entry name" value="Hydrolase_4"/>
</dbReference>
<reference evidence="4" key="1">
    <citation type="journal article" date="2019" name="Int. J. Syst. Evol. Microbiol.">
        <title>The Global Catalogue of Microorganisms (GCM) 10K type strain sequencing project: providing services to taxonomists for standard genome sequencing and annotation.</title>
        <authorList>
            <consortium name="The Broad Institute Genomics Platform"/>
            <consortium name="The Broad Institute Genome Sequencing Center for Infectious Disease"/>
            <person name="Wu L."/>
            <person name="Ma J."/>
        </authorList>
    </citation>
    <scope>NUCLEOTIDE SEQUENCE [LARGE SCALE GENOMIC DNA]</scope>
    <source>
        <strain evidence="4">CECT 9128</strain>
    </source>
</reference>
<dbReference type="EMBL" id="JBHSAS010000033">
    <property type="protein sequence ID" value="MFC4029472.1"/>
    <property type="molecule type" value="Genomic_DNA"/>
</dbReference>
<protein>
    <submittedName>
        <fullName evidence="3">Alpha/beta hydrolase family protein</fullName>
        <ecNumber evidence="3">3.4.-.-</ecNumber>
    </submittedName>
</protein>
<gene>
    <name evidence="3" type="ORF">ACFOS1_18790</name>
</gene>
<evidence type="ECO:0000313" key="3">
    <source>
        <dbReference type="EMBL" id="MFC4029472.1"/>
    </source>
</evidence>
<dbReference type="PROSITE" id="PS00708">
    <property type="entry name" value="PRO_ENDOPEP_SER"/>
    <property type="match status" value="1"/>
</dbReference>
<name>A0ABV8HEJ9_9FLAO</name>
<dbReference type="RefSeq" id="WP_290230512.1">
    <property type="nucleotide sequence ID" value="NZ_JAUFPZ010000002.1"/>
</dbReference>
<dbReference type="InterPro" id="IPR053145">
    <property type="entry name" value="AB_hydrolase_Est10"/>
</dbReference>
<dbReference type="InterPro" id="IPR002471">
    <property type="entry name" value="Pept_S9_AS"/>
</dbReference>